<dbReference type="Gene3D" id="2.40.30.10">
    <property type="entry name" value="Translation factors"/>
    <property type="match status" value="1"/>
</dbReference>
<proteinExistence type="predicted"/>
<gene>
    <name evidence="2" type="ORF">RM779_24085</name>
</gene>
<dbReference type="PANTHER" id="PTHR30157:SF0">
    <property type="entry name" value="NADPH-DEPENDENT FERRIC-CHELATE REDUCTASE"/>
    <property type="match status" value="1"/>
</dbReference>
<name>A0ABU2SAD7_9ACTN</name>
<dbReference type="PROSITE" id="PS51384">
    <property type="entry name" value="FAD_FR"/>
    <property type="match status" value="1"/>
</dbReference>
<reference evidence="3" key="1">
    <citation type="submission" date="2023-07" db="EMBL/GenBank/DDBJ databases">
        <title>30 novel species of actinomycetes from the DSMZ collection.</title>
        <authorList>
            <person name="Nouioui I."/>
        </authorList>
    </citation>
    <scope>NUCLEOTIDE SEQUENCE [LARGE SCALE GENOMIC DNA]</scope>
    <source>
        <strain evidence="3">DSM 41886</strain>
    </source>
</reference>
<dbReference type="InterPro" id="IPR007037">
    <property type="entry name" value="SIP_rossman_dom"/>
</dbReference>
<evidence type="ECO:0000313" key="3">
    <source>
        <dbReference type="Proteomes" id="UP001183615"/>
    </source>
</evidence>
<dbReference type="Proteomes" id="UP001183615">
    <property type="component" value="Unassembled WGS sequence"/>
</dbReference>
<dbReference type="CDD" id="cd06193">
    <property type="entry name" value="siderophore_interacting"/>
    <property type="match status" value="1"/>
</dbReference>
<evidence type="ECO:0000259" key="1">
    <source>
        <dbReference type="PROSITE" id="PS51384"/>
    </source>
</evidence>
<dbReference type="InterPro" id="IPR017938">
    <property type="entry name" value="Riboflavin_synthase-like_b-brl"/>
</dbReference>
<keyword evidence="3" id="KW-1185">Reference proteome</keyword>
<protein>
    <submittedName>
        <fullName evidence="2">Siderophore-interacting protein</fullName>
    </submittedName>
</protein>
<dbReference type="EMBL" id="JAVREV010000015">
    <property type="protein sequence ID" value="MDT0445651.1"/>
    <property type="molecule type" value="Genomic_DNA"/>
</dbReference>
<accession>A0ABU2SAD7</accession>
<dbReference type="RefSeq" id="WP_311619843.1">
    <property type="nucleotide sequence ID" value="NZ_JAVREV010000015.1"/>
</dbReference>
<dbReference type="SUPFAM" id="SSF63380">
    <property type="entry name" value="Riboflavin synthase domain-like"/>
    <property type="match status" value="1"/>
</dbReference>
<comment type="caution">
    <text evidence="2">The sequence shown here is derived from an EMBL/GenBank/DDBJ whole genome shotgun (WGS) entry which is preliminary data.</text>
</comment>
<feature type="domain" description="FAD-binding FR-type" evidence="1">
    <location>
        <begin position="6"/>
        <end position="141"/>
    </location>
</feature>
<dbReference type="InterPro" id="IPR017927">
    <property type="entry name" value="FAD-bd_FR_type"/>
</dbReference>
<dbReference type="PANTHER" id="PTHR30157">
    <property type="entry name" value="FERRIC REDUCTASE, NADPH-DEPENDENT"/>
    <property type="match status" value="1"/>
</dbReference>
<dbReference type="InterPro" id="IPR039374">
    <property type="entry name" value="SIP_fam"/>
</dbReference>
<dbReference type="Pfam" id="PF08021">
    <property type="entry name" value="FAD_binding_9"/>
    <property type="match status" value="1"/>
</dbReference>
<dbReference type="Pfam" id="PF04954">
    <property type="entry name" value="SIP"/>
    <property type="match status" value="1"/>
</dbReference>
<dbReference type="InterPro" id="IPR039261">
    <property type="entry name" value="FNR_nucleotide-bd"/>
</dbReference>
<dbReference type="Gene3D" id="3.40.50.80">
    <property type="entry name" value="Nucleotide-binding domain of ferredoxin-NADP reductase (FNR) module"/>
    <property type="match status" value="1"/>
</dbReference>
<evidence type="ECO:0000313" key="2">
    <source>
        <dbReference type="EMBL" id="MDT0445651.1"/>
    </source>
</evidence>
<sequence>MTAAPFEFFDVHVLRADRISPGFVRVTVGGAALTRFAGGGRDQRIKLFLPHPGQPRAVVPRGAGAGWWPAWQRMSPGERATMRTYTVREHRREPDELDIDFALHGDVGVASRWAARAVAGDELTLLGPVEEDNGGVDFRPPPEADWVLVTADATALPAVEGILAWLPPGIGAKVWIEVDHAADRRELPTKADADITWLVRGEAPGASVLDAVRNAAFPGGTPYAWLAGEASTVRGLRRHLVNDRGVDRRRITFTGYWRRGTSEEDLINEAIAAAAAA</sequence>
<dbReference type="InterPro" id="IPR013113">
    <property type="entry name" value="SIP_FAD-bd"/>
</dbReference>
<organism evidence="2 3">
    <name type="scientific">Streptomyces johnsoniae</name>
    <dbReference type="NCBI Taxonomy" id="3075532"/>
    <lineage>
        <taxon>Bacteria</taxon>
        <taxon>Bacillati</taxon>
        <taxon>Actinomycetota</taxon>
        <taxon>Actinomycetes</taxon>
        <taxon>Kitasatosporales</taxon>
        <taxon>Streptomycetaceae</taxon>
        <taxon>Streptomyces</taxon>
    </lineage>
</organism>